<keyword evidence="3" id="KW-1185">Reference proteome</keyword>
<organism evidence="2 3">
    <name type="scientific">Allacma fusca</name>
    <dbReference type="NCBI Taxonomy" id="39272"/>
    <lineage>
        <taxon>Eukaryota</taxon>
        <taxon>Metazoa</taxon>
        <taxon>Ecdysozoa</taxon>
        <taxon>Arthropoda</taxon>
        <taxon>Hexapoda</taxon>
        <taxon>Collembola</taxon>
        <taxon>Symphypleona</taxon>
        <taxon>Sminthuridae</taxon>
        <taxon>Allacma</taxon>
    </lineage>
</organism>
<evidence type="ECO:0000313" key="3">
    <source>
        <dbReference type="Proteomes" id="UP000708208"/>
    </source>
</evidence>
<dbReference type="AlphaFoldDB" id="A0A8J2JU23"/>
<feature type="region of interest" description="Disordered" evidence="1">
    <location>
        <begin position="29"/>
        <end position="63"/>
    </location>
</feature>
<reference evidence="2" key="1">
    <citation type="submission" date="2021-06" db="EMBL/GenBank/DDBJ databases">
        <authorList>
            <person name="Hodson N. C."/>
            <person name="Mongue J. A."/>
            <person name="Jaron S. K."/>
        </authorList>
    </citation>
    <scope>NUCLEOTIDE SEQUENCE</scope>
</reference>
<proteinExistence type="predicted"/>
<accession>A0A8J2JU23</accession>
<feature type="compositionally biased region" description="Basic and acidic residues" evidence="1">
    <location>
        <begin position="39"/>
        <end position="63"/>
    </location>
</feature>
<evidence type="ECO:0000313" key="2">
    <source>
        <dbReference type="EMBL" id="CAG7724677.1"/>
    </source>
</evidence>
<evidence type="ECO:0000256" key="1">
    <source>
        <dbReference type="SAM" id="MobiDB-lite"/>
    </source>
</evidence>
<feature type="region of interest" description="Disordered" evidence="1">
    <location>
        <begin position="337"/>
        <end position="380"/>
    </location>
</feature>
<dbReference type="Proteomes" id="UP000708208">
    <property type="component" value="Unassembled WGS sequence"/>
</dbReference>
<protein>
    <submittedName>
        <fullName evidence="2">Uncharacterized protein</fullName>
    </submittedName>
</protein>
<name>A0A8J2JU23_9HEXA</name>
<gene>
    <name evidence="2" type="ORF">AFUS01_LOCUS13680</name>
</gene>
<sequence length="380" mass="41126">MASQVNTESSNAPEKFSYQLVSTKISGFNQNGRNVRRNRGNDVKLPDLVKPRSPPRSEDRGIYTDKDRGLVEASVSIKSAKSIFVVRQFGAESNISLYRMILKEEFPLDLSVRRSLDASSPVRTQENVTPAPSKSKGSVTTAAAVINSEQEFAKYENGSSSAHDSSGSTATTVTMQTVLVNPGIVESSDGAEVKLLPAFNSPVPQTGASSERYILKSNALDLAKSPDVVTDVRAALAGSTGDQHHSCNPNIEVNVNPSDTPEVRMEIETSDWQHPGKGRLEKCAIPEVHVGIIPAKTVKTESTVYNSRERSKRTIRVPARLSGIYVHAQGVLRKVKSPVNSDPKMPVLKSALSSPRKKIPIKSKGGPGLRNGKNMQKSLL</sequence>
<dbReference type="EMBL" id="CAJVCH010112415">
    <property type="protein sequence ID" value="CAG7724677.1"/>
    <property type="molecule type" value="Genomic_DNA"/>
</dbReference>
<comment type="caution">
    <text evidence="2">The sequence shown here is derived from an EMBL/GenBank/DDBJ whole genome shotgun (WGS) entry which is preliminary data.</text>
</comment>